<dbReference type="KEGG" id="ard:AXF14_01220"/>
<proteinExistence type="predicted"/>
<feature type="compositionally biased region" description="Polar residues" evidence="1">
    <location>
        <begin position="15"/>
        <end position="24"/>
    </location>
</feature>
<dbReference type="EMBL" id="CP014228">
    <property type="protein sequence ID" value="AMD86470.1"/>
    <property type="molecule type" value="Genomic_DNA"/>
</dbReference>
<dbReference type="OrthoDB" id="3261128at2"/>
<protein>
    <submittedName>
        <fullName evidence="2">Uncharacterized protein</fullName>
    </submittedName>
</protein>
<reference evidence="3" key="1">
    <citation type="submission" date="2016-02" db="EMBL/GenBank/DDBJ databases">
        <authorList>
            <person name="Holder M.E."/>
            <person name="Ajami N.J."/>
            <person name="Petrosino J.F."/>
        </authorList>
    </citation>
    <scope>NUCLEOTIDE SEQUENCE [LARGE SCALE GENOMIC DNA]</scope>
    <source>
        <strain evidence="3">CCUG 36733</strain>
    </source>
</reference>
<organism evidence="2 3">
    <name type="scientific">Actinomyces radicidentis</name>
    <dbReference type="NCBI Taxonomy" id="111015"/>
    <lineage>
        <taxon>Bacteria</taxon>
        <taxon>Bacillati</taxon>
        <taxon>Actinomycetota</taxon>
        <taxon>Actinomycetes</taxon>
        <taxon>Actinomycetales</taxon>
        <taxon>Actinomycetaceae</taxon>
        <taxon>Actinomyces</taxon>
    </lineage>
</organism>
<gene>
    <name evidence="2" type="ORF">AXF14_01220</name>
</gene>
<name>A0A0X8JCP2_ACTRD</name>
<dbReference type="Proteomes" id="UP000065220">
    <property type="component" value="Chromosome"/>
</dbReference>
<evidence type="ECO:0000313" key="2">
    <source>
        <dbReference type="EMBL" id="AMD86470.1"/>
    </source>
</evidence>
<evidence type="ECO:0000256" key="1">
    <source>
        <dbReference type="SAM" id="MobiDB-lite"/>
    </source>
</evidence>
<accession>A0A0X8JCP2</accession>
<evidence type="ECO:0000313" key="3">
    <source>
        <dbReference type="Proteomes" id="UP000065220"/>
    </source>
</evidence>
<feature type="region of interest" description="Disordered" evidence="1">
    <location>
        <begin position="15"/>
        <end position="48"/>
    </location>
</feature>
<dbReference type="RefSeq" id="WP_067939357.1">
    <property type="nucleotide sequence ID" value="NZ_CP014228.1"/>
</dbReference>
<dbReference type="STRING" id="111015.AXF14_01220"/>
<sequence>MASATAILLATTASCSQSEGTSADEQGVDVSSVPTSQIPADGTTSTDGLVVKDHATGTLPSDPYRAVDYRLHDMALDTWLAVCMSGHQLEYPVVSFDWNDPNNSTSTGWSPARTEEQAAEYGYHLMPTSNGEEKHAAQGFISSQPDSYQKQLSSCSHQAAEDPMFANAVQDDIPFVTGADANPAAKEAMAAWTECMKDLGIPDLPTDAPGPSPSTLQRLGLAGADNTNLTDLSTITSDEIIIATQDARCNAQSHYDEIVYGLTWVGHQRQVTDNESEFAARLDKITADRQAYIDYIEQHRDVIG</sequence>
<feature type="compositionally biased region" description="Polar residues" evidence="1">
    <location>
        <begin position="32"/>
        <end position="47"/>
    </location>
</feature>
<keyword evidence="3" id="KW-1185">Reference proteome</keyword>
<dbReference type="AlphaFoldDB" id="A0A0X8JCP2"/>